<dbReference type="Proteomes" id="UP001209083">
    <property type="component" value="Chromosome"/>
</dbReference>
<gene>
    <name evidence="1" type="ORF">LWF01_14350</name>
</gene>
<evidence type="ECO:0000313" key="2">
    <source>
        <dbReference type="Proteomes" id="UP001209083"/>
    </source>
</evidence>
<dbReference type="EMBL" id="CP090958">
    <property type="protein sequence ID" value="WGW11259.1"/>
    <property type="molecule type" value="Genomic_DNA"/>
</dbReference>
<proteinExistence type="predicted"/>
<protein>
    <submittedName>
        <fullName evidence="1">Uncharacterized protein</fullName>
    </submittedName>
</protein>
<accession>A0ABY8QSG5</accession>
<organism evidence="1 2">
    <name type="scientific">Saxibacter everestensis</name>
    <dbReference type="NCBI Taxonomy" id="2909229"/>
    <lineage>
        <taxon>Bacteria</taxon>
        <taxon>Bacillati</taxon>
        <taxon>Actinomycetota</taxon>
        <taxon>Actinomycetes</taxon>
        <taxon>Micrococcales</taxon>
        <taxon>Brevibacteriaceae</taxon>
        <taxon>Saxibacter</taxon>
    </lineage>
</organism>
<keyword evidence="2" id="KW-1185">Reference proteome</keyword>
<name>A0ABY8QSG5_9MICO</name>
<sequence>MDDSPTGDLRPDINAVTSLVGAITTNPWPSTDGELGNYFDLLGFIPTGQKESTETSAITETVLASALDPAQVHCMSFNGSLFSIGAFLYVPTPERPAQVETGYRAIHTELVARYGPPTEEDAPMGEDLRINGETSSFWRIGPTMIEMYCHLRQPAGVQLGISNFARNEAYEKQIISPAAHRRL</sequence>
<evidence type="ECO:0000313" key="1">
    <source>
        <dbReference type="EMBL" id="WGW11259.1"/>
    </source>
</evidence>
<reference evidence="1 2" key="1">
    <citation type="submission" date="2023-05" db="EMBL/GenBank/DDBJ databases">
        <title>Lithophilousrod everest ZFBP1038 complete genpme.</title>
        <authorList>
            <person name="Tian M."/>
        </authorList>
    </citation>
    <scope>NUCLEOTIDE SEQUENCE [LARGE SCALE GENOMIC DNA]</scope>
    <source>
        <strain evidence="1 2">ZFBP1038</strain>
    </source>
</reference>
<dbReference type="RefSeq" id="WP_349638044.1">
    <property type="nucleotide sequence ID" value="NZ_CP090958.1"/>
</dbReference>